<accession>A0A2A3Z028</accession>
<evidence type="ECO:0000313" key="1">
    <source>
        <dbReference type="EMBL" id="PCC44881.1"/>
    </source>
</evidence>
<organism evidence="1 2">
    <name type="scientific">Brevibacterium aurantiacum</name>
    <dbReference type="NCBI Taxonomy" id="273384"/>
    <lineage>
        <taxon>Bacteria</taxon>
        <taxon>Bacillati</taxon>
        <taxon>Actinomycetota</taxon>
        <taxon>Actinomycetes</taxon>
        <taxon>Micrococcales</taxon>
        <taxon>Brevibacteriaceae</taxon>
        <taxon>Brevibacterium</taxon>
    </lineage>
</organism>
<comment type="caution">
    <text evidence="1">The sequence shown here is derived from an EMBL/GenBank/DDBJ whole genome shotgun (WGS) entry which is preliminary data.</text>
</comment>
<protein>
    <submittedName>
        <fullName evidence="1">Uncharacterized protein</fullName>
    </submittedName>
</protein>
<name>A0A2A3Z028_BREAU</name>
<dbReference type="Proteomes" id="UP000217564">
    <property type="component" value="Unassembled WGS sequence"/>
</dbReference>
<evidence type="ECO:0000313" key="2">
    <source>
        <dbReference type="Proteomes" id="UP000217564"/>
    </source>
</evidence>
<reference evidence="1 2" key="1">
    <citation type="journal article" date="2017" name="Elife">
        <title>Extensive horizontal gene transfer in cheese-associated bacteria.</title>
        <authorList>
            <person name="Bonham K.S."/>
            <person name="Wolfe B.E."/>
            <person name="Dutton R.J."/>
        </authorList>
    </citation>
    <scope>NUCLEOTIDE SEQUENCE [LARGE SCALE GENOMIC DNA]</scope>
    <source>
        <strain evidence="1 2">947_7</strain>
    </source>
</reference>
<proteinExistence type="predicted"/>
<dbReference type="AlphaFoldDB" id="A0A2A3Z028"/>
<dbReference type="EMBL" id="NRGP01000048">
    <property type="protein sequence ID" value="PCC44881.1"/>
    <property type="molecule type" value="Genomic_DNA"/>
</dbReference>
<sequence>MGTFDSSTGARWKSWSGISYEFLTSLDAIIFCFGEMPLRSSYFTNQFVREVVARLYKSLRVQG</sequence>
<gene>
    <name evidence="1" type="ORF">CIK64_18575</name>
</gene>